<comment type="function">
    <text evidence="3">Acetylation of prosthetic group (2-(5''-phosphoribosyl)-3'-dephosphocoenzyme-A) of the gamma subunit of citrate lyase.</text>
</comment>
<organism evidence="5 6">
    <name type="scientific">Limosilactobacillus reuteri CF48-3A</name>
    <dbReference type="NCBI Taxonomy" id="525341"/>
    <lineage>
        <taxon>Bacteria</taxon>
        <taxon>Bacillati</taxon>
        <taxon>Bacillota</taxon>
        <taxon>Bacilli</taxon>
        <taxon>Lactobacillales</taxon>
        <taxon>Lactobacillaceae</taxon>
        <taxon>Limosilactobacillus</taxon>
    </lineage>
</organism>
<evidence type="ECO:0000256" key="3">
    <source>
        <dbReference type="PIRNR" id="PIRNR005751"/>
    </source>
</evidence>
<keyword evidence="1 3" id="KW-0547">Nucleotide-binding</keyword>
<dbReference type="GO" id="GO:0016747">
    <property type="term" value="F:acyltransferase activity, transferring groups other than amino-acyl groups"/>
    <property type="evidence" value="ECO:0007669"/>
    <property type="project" value="InterPro"/>
</dbReference>
<evidence type="ECO:0000256" key="1">
    <source>
        <dbReference type="ARBA" id="ARBA00022741"/>
    </source>
</evidence>
<dbReference type="InterPro" id="IPR000182">
    <property type="entry name" value="GNAT_dom"/>
</dbReference>
<keyword evidence="2 3" id="KW-0067">ATP-binding</keyword>
<dbReference type="Pfam" id="PF08218">
    <property type="entry name" value="Citrate_ly_lig"/>
    <property type="match status" value="1"/>
</dbReference>
<dbReference type="InterPro" id="IPR013166">
    <property type="entry name" value="Citrate_lyase_ligase_C"/>
</dbReference>
<evidence type="ECO:0000313" key="6">
    <source>
        <dbReference type="Proteomes" id="UP000003419"/>
    </source>
</evidence>
<dbReference type="SMART" id="SM00764">
    <property type="entry name" value="Citrate_ly_lig"/>
    <property type="match status" value="1"/>
</dbReference>
<dbReference type="NCBIfam" id="TIGR00125">
    <property type="entry name" value="cyt_tran_rel"/>
    <property type="match status" value="1"/>
</dbReference>
<dbReference type="SUPFAM" id="SSF52374">
    <property type="entry name" value="Nucleotidylyl transferase"/>
    <property type="match status" value="1"/>
</dbReference>
<dbReference type="PIRSF" id="PIRSF005751">
    <property type="entry name" value="Acet_citr_lig"/>
    <property type="match status" value="1"/>
</dbReference>
<dbReference type="EMBL" id="ACHG01000059">
    <property type="protein sequence ID" value="EEI66048.1"/>
    <property type="molecule type" value="Genomic_DNA"/>
</dbReference>
<comment type="caution">
    <text evidence="5">The sequence shown here is derived from an EMBL/GenBank/DDBJ whole genome shotgun (WGS) entry which is preliminary data.</text>
</comment>
<dbReference type="PROSITE" id="PS51186">
    <property type="entry name" value="GNAT"/>
    <property type="match status" value="1"/>
</dbReference>
<name>A0A8D9S5A4_LIMRT</name>
<accession>A0A8D9S5A4</accession>
<dbReference type="NCBIfam" id="TIGR00124">
    <property type="entry name" value="cit_ly_ligase"/>
    <property type="match status" value="1"/>
</dbReference>
<dbReference type="GO" id="GO:0008771">
    <property type="term" value="F:[citrate (pro-3S)-lyase] ligase activity"/>
    <property type="evidence" value="ECO:0007669"/>
    <property type="project" value="UniProtKB-EC"/>
</dbReference>
<evidence type="ECO:0000256" key="2">
    <source>
        <dbReference type="ARBA" id="ARBA00022840"/>
    </source>
</evidence>
<dbReference type="PANTHER" id="PTHR40599:SF1">
    <property type="entry name" value="[CITRATE [PRO-3S]-LYASE] LIGASE"/>
    <property type="match status" value="1"/>
</dbReference>
<gene>
    <name evidence="5" type="primary">citC</name>
    <name evidence="5" type="ORF">HMPREF0534_0624</name>
</gene>
<dbReference type="EC" id="6.2.1.22" evidence="3"/>
<keyword evidence="3 5" id="KW-0436">Ligase</keyword>
<dbReference type="GO" id="GO:0005524">
    <property type="term" value="F:ATP binding"/>
    <property type="evidence" value="ECO:0007669"/>
    <property type="project" value="UniProtKB-UniRule"/>
</dbReference>
<comment type="catalytic activity">
    <reaction evidence="3">
        <text>holo-[citrate lyase ACP] + acetate + ATP = acetyl-[citrate lyase ACP] + AMP + diphosphate</text>
        <dbReference type="Rhea" id="RHEA:23788"/>
        <dbReference type="Rhea" id="RHEA-COMP:10158"/>
        <dbReference type="Rhea" id="RHEA-COMP:13710"/>
        <dbReference type="ChEBI" id="CHEBI:30089"/>
        <dbReference type="ChEBI" id="CHEBI:30616"/>
        <dbReference type="ChEBI" id="CHEBI:33019"/>
        <dbReference type="ChEBI" id="CHEBI:82683"/>
        <dbReference type="ChEBI" id="CHEBI:137976"/>
        <dbReference type="ChEBI" id="CHEBI:456215"/>
        <dbReference type="EC" id="6.2.1.22"/>
    </reaction>
</comment>
<dbReference type="InterPro" id="IPR005216">
    <property type="entry name" value="Citrate_lyase_ligase"/>
</dbReference>
<keyword evidence="5" id="KW-0456">Lyase</keyword>
<dbReference type="GO" id="GO:0016829">
    <property type="term" value="F:lyase activity"/>
    <property type="evidence" value="ECO:0007669"/>
    <property type="project" value="UniProtKB-KW"/>
</dbReference>
<reference evidence="5 6" key="1">
    <citation type="submission" date="2009-01" db="EMBL/GenBank/DDBJ databases">
        <authorList>
            <person name="Qin X."/>
            <person name="Bachman B."/>
            <person name="Battles P."/>
            <person name="Bell A."/>
            <person name="Bess C."/>
            <person name="Bickham C."/>
            <person name="Chaboub L."/>
            <person name="Chen D."/>
            <person name="Coyle M."/>
            <person name="Deiros D.R."/>
            <person name="Dinh H."/>
            <person name="Forbes L."/>
            <person name="Fowler G."/>
            <person name="Francisco L."/>
            <person name="Fu Q."/>
            <person name="Gubbala S."/>
            <person name="Hale W."/>
            <person name="Han Y."/>
            <person name="Hemphill L."/>
            <person name="Highlander S.K."/>
            <person name="Hirani K."/>
            <person name="Hogues M."/>
            <person name="Jackson L."/>
            <person name="Jakkamsetti A."/>
            <person name="Javaid M."/>
            <person name="Jiang H."/>
            <person name="Korchina V."/>
            <person name="Kovar C."/>
            <person name="Lara F."/>
            <person name="Lee S."/>
            <person name="Mata R."/>
            <person name="Mathew T."/>
            <person name="Moen C."/>
            <person name="Morales K."/>
            <person name="Munidasa M."/>
            <person name="Nazareth L."/>
            <person name="Ngo R."/>
            <person name="Nguyen L."/>
            <person name="Okwuonu G."/>
            <person name="Ongeri F."/>
            <person name="Patil S."/>
            <person name="Petrosino J."/>
            <person name="Pham C."/>
            <person name="Pham P."/>
            <person name="Pu L.-L."/>
            <person name="Puazo M."/>
            <person name="Raj R."/>
            <person name="Reid J."/>
            <person name="Rouhana J."/>
            <person name="Saada N."/>
            <person name="Shang Y."/>
            <person name="Simmons D."/>
            <person name="Thornton R."/>
            <person name="Warren J."/>
            <person name="Weissenberger G."/>
            <person name="Zhang J."/>
            <person name="Zhang L."/>
            <person name="Zhou C."/>
            <person name="Zhu D."/>
            <person name="Muzny D."/>
            <person name="Worley K."/>
            <person name="Gibbs R."/>
        </authorList>
    </citation>
    <scope>NUCLEOTIDE SEQUENCE [LARGE SCALE GENOMIC DNA]</scope>
    <source>
        <strain evidence="5 6">CF48-3A</strain>
    </source>
</reference>
<sequence>MQVKRITIRRILMEVREINIHLKRNLTKWQKFLRFNGIEVFSEKETSSIDKTFVWEENGEILATGSIAGNVLKYIAICSKVQGHGETFNSLVSKLENEAAMMGRFHLFVFTKPQYSQSFQYVGFHELAKVKQGTVLESGTPDIHDYISSLPNFNDQKESKIAGIVMNANPFTNGHRYLVETASKENDHVYVFVVSEDVSIFSFSERFKLVKAGVADLPNVIVVPGKEYMVSYATFPAYFLKDDQNVGRFQASLDATLFKEQIAKPLNITSRYLGNEPYSKTTNIYNEELNRVLPPDVEVKIIDRKKNKDQDIISATKVRAAIANDNIELVKKYVPDTTLEFIKNNWSELQTRIKEGSIK</sequence>
<dbReference type="InterPro" id="IPR004821">
    <property type="entry name" value="Cyt_trans-like"/>
</dbReference>
<proteinExistence type="predicted"/>
<dbReference type="AlphaFoldDB" id="A0A8D9S5A4"/>
<dbReference type="Proteomes" id="UP000003419">
    <property type="component" value="Unassembled WGS sequence"/>
</dbReference>
<dbReference type="PANTHER" id="PTHR40599">
    <property type="entry name" value="[CITRATE [PRO-3S]-LYASE] LIGASE"/>
    <property type="match status" value="1"/>
</dbReference>
<evidence type="ECO:0000259" key="4">
    <source>
        <dbReference type="PROSITE" id="PS51186"/>
    </source>
</evidence>
<dbReference type="InterPro" id="IPR014729">
    <property type="entry name" value="Rossmann-like_a/b/a_fold"/>
</dbReference>
<feature type="domain" description="N-acetyltransferase" evidence="4">
    <location>
        <begin position="13"/>
        <end position="147"/>
    </location>
</feature>
<evidence type="ECO:0000313" key="5">
    <source>
        <dbReference type="EMBL" id="EEI66048.1"/>
    </source>
</evidence>
<protein>
    <recommendedName>
        <fullName evidence="3">[Citrate [pro-3S]-lyase] ligase</fullName>
        <ecNumber evidence="3">6.2.1.22</ecNumber>
    </recommendedName>
</protein>
<dbReference type="Gene3D" id="3.40.50.620">
    <property type="entry name" value="HUPs"/>
    <property type="match status" value="1"/>
</dbReference>